<organism evidence="8 9">
    <name type="scientific">Xyrichtys novacula</name>
    <name type="common">Pearly razorfish</name>
    <name type="synonym">Hemipteronotus novacula</name>
    <dbReference type="NCBI Taxonomy" id="13765"/>
    <lineage>
        <taxon>Eukaryota</taxon>
        <taxon>Metazoa</taxon>
        <taxon>Chordata</taxon>
        <taxon>Craniata</taxon>
        <taxon>Vertebrata</taxon>
        <taxon>Euteleostomi</taxon>
        <taxon>Actinopterygii</taxon>
        <taxon>Neopterygii</taxon>
        <taxon>Teleostei</taxon>
        <taxon>Neoteleostei</taxon>
        <taxon>Acanthomorphata</taxon>
        <taxon>Eupercaria</taxon>
        <taxon>Labriformes</taxon>
        <taxon>Labridae</taxon>
        <taxon>Xyrichtys</taxon>
    </lineage>
</organism>
<comment type="similarity">
    <text evidence="2">Belongs to the DNAAF1 family.</text>
</comment>
<feature type="region of interest" description="Disordered" evidence="7">
    <location>
        <begin position="347"/>
        <end position="410"/>
    </location>
</feature>
<evidence type="ECO:0000256" key="6">
    <source>
        <dbReference type="ARBA" id="ARBA00023273"/>
    </source>
</evidence>
<evidence type="ECO:0000256" key="1">
    <source>
        <dbReference type="ARBA" id="ARBA00004138"/>
    </source>
</evidence>
<evidence type="ECO:0000256" key="4">
    <source>
        <dbReference type="ARBA" id="ARBA00022737"/>
    </source>
</evidence>
<feature type="region of interest" description="Disordered" evidence="7">
    <location>
        <begin position="1"/>
        <end position="53"/>
    </location>
</feature>
<keyword evidence="5" id="KW-0969">Cilium</keyword>
<keyword evidence="3" id="KW-0433">Leucine-rich repeat</keyword>
<dbReference type="AlphaFoldDB" id="A0AAV1FWZ4"/>
<protein>
    <submittedName>
        <fullName evidence="8">Dynein axonemal assembly factor 1</fullName>
    </submittedName>
</protein>
<evidence type="ECO:0000256" key="3">
    <source>
        <dbReference type="ARBA" id="ARBA00022614"/>
    </source>
</evidence>
<dbReference type="GO" id="GO:0005930">
    <property type="term" value="C:axoneme"/>
    <property type="evidence" value="ECO:0007669"/>
    <property type="project" value="TreeGrafter"/>
</dbReference>
<sequence length="619" mass="70231">MSIVEAKDTMGDQELKTTKMESGDAITKDQEVNENKNLQCRPQDRKEKPSGPRMTKAFLKDHCKQNKLYITPYLNDTLYLHFKGFSTIENLEEYTGLKCLWLESNGLRRIENLGAQSDLRCLFLQQNIIYKLENLEPLKKLCTLNVSNNYITVIENISCLPDLSTLQIAHNKLESVGDIEHLSQCKAISVLDLSHNLLRDPEILSILETMPDLRVLDLMGNEVVKKIPNYRKTMIVRLKHLTFLDDRPVFPKDRACAEAWAAGGLEGEREEREQWETRERRRIQDSLDCMAKIRMDAREKQRLRELQEKGEIETPTNLETPSEEKDAQVLTSPQEENIKAFMQDSLEVHEEFSPSQSTKGSFENLPDSEDIEAVQFGQESQEEEIDHDETTVIPPGKETREEVNPEQSAQEQNLIAANISKTEQEVDEKQQKKQACRIFSERDEEESEAVNMTAQFEKKQPSLVGVVAPEPDDVVSLCGPGPLVRELEDPEQLETIDLPLQRSLCIADLPDLEEVDTGDVIEAVSSQRAFKPKIEVITGSTDEDEAVEDQHESDPALSNNENSLFFMSGHNRSTDISQSFSSLVYPGDEDACEPLISEPVGQPRMVATSPPRCLIEELD</sequence>
<dbReference type="EMBL" id="OY660873">
    <property type="protein sequence ID" value="CAJ1065705.1"/>
    <property type="molecule type" value="Genomic_DNA"/>
</dbReference>
<dbReference type="InterPro" id="IPR050576">
    <property type="entry name" value="Cilia_flagella_integrity"/>
</dbReference>
<dbReference type="FunFam" id="3.80.10.10:FF:000331">
    <property type="entry name" value="Dynein assembly factor 1, axonemal homolog"/>
    <property type="match status" value="1"/>
</dbReference>
<feature type="region of interest" description="Disordered" evidence="7">
    <location>
        <begin position="539"/>
        <end position="569"/>
    </location>
</feature>
<proteinExistence type="inferred from homology"/>
<feature type="compositionally biased region" description="Polar residues" evidence="7">
    <location>
        <begin position="556"/>
        <end position="569"/>
    </location>
</feature>
<evidence type="ECO:0000256" key="2">
    <source>
        <dbReference type="ARBA" id="ARBA00006453"/>
    </source>
</evidence>
<dbReference type="Pfam" id="PF14580">
    <property type="entry name" value="LRR_9"/>
    <property type="match status" value="1"/>
</dbReference>
<dbReference type="GO" id="GO:0035082">
    <property type="term" value="P:axoneme assembly"/>
    <property type="evidence" value="ECO:0007669"/>
    <property type="project" value="TreeGrafter"/>
</dbReference>
<evidence type="ECO:0000256" key="5">
    <source>
        <dbReference type="ARBA" id="ARBA00023069"/>
    </source>
</evidence>
<evidence type="ECO:0000313" key="9">
    <source>
        <dbReference type="Proteomes" id="UP001178508"/>
    </source>
</evidence>
<dbReference type="InterPro" id="IPR001611">
    <property type="entry name" value="Leu-rich_rpt"/>
</dbReference>
<evidence type="ECO:0000256" key="7">
    <source>
        <dbReference type="SAM" id="MobiDB-lite"/>
    </source>
</evidence>
<dbReference type="PANTHER" id="PTHR45973">
    <property type="entry name" value="PROTEIN PHOSPHATASE 1 REGULATORY SUBUNIT SDS22-RELATED"/>
    <property type="match status" value="1"/>
</dbReference>
<dbReference type="SUPFAM" id="SSF52075">
    <property type="entry name" value="Outer arm dynein light chain 1"/>
    <property type="match status" value="1"/>
</dbReference>
<dbReference type="PANTHER" id="PTHR45973:SF9">
    <property type="entry name" value="LEUCINE-RICH REPEAT-CONTAINING PROTEIN 46"/>
    <property type="match status" value="1"/>
</dbReference>
<comment type="subcellular location">
    <subcellularLocation>
        <location evidence="1">Cell projection</location>
        <location evidence="1">Cilium</location>
    </subcellularLocation>
</comment>
<dbReference type="GO" id="GO:0070840">
    <property type="term" value="F:dynein complex binding"/>
    <property type="evidence" value="ECO:0007669"/>
    <property type="project" value="TreeGrafter"/>
</dbReference>
<gene>
    <name evidence="8" type="ORF">XNOV1_A034131</name>
</gene>
<dbReference type="FunFam" id="3.80.10.10:FF:000166">
    <property type="entry name" value="Dynein assembly factor 1, axonemal"/>
    <property type="match status" value="1"/>
</dbReference>
<dbReference type="PROSITE" id="PS51450">
    <property type="entry name" value="LRR"/>
    <property type="match status" value="4"/>
</dbReference>
<feature type="region of interest" description="Disordered" evidence="7">
    <location>
        <begin position="304"/>
        <end position="330"/>
    </location>
</feature>
<dbReference type="Proteomes" id="UP001178508">
    <property type="component" value="Chromosome 10"/>
</dbReference>
<name>A0AAV1FWZ4_XYRNO</name>
<dbReference type="SMART" id="SM00365">
    <property type="entry name" value="LRR_SD22"/>
    <property type="match status" value="4"/>
</dbReference>
<dbReference type="InterPro" id="IPR032675">
    <property type="entry name" value="LRR_dom_sf"/>
</dbReference>
<accession>A0AAV1FWZ4</accession>
<feature type="compositionally biased region" description="Basic and acidic residues" evidence="7">
    <location>
        <begin position="1"/>
        <end position="34"/>
    </location>
</feature>
<dbReference type="Gene3D" id="3.80.10.10">
    <property type="entry name" value="Ribonuclease Inhibitor"/>
    <property type="match status" value="2"/>
</dbReference>
<keyword evidence="6" id="KW-0966">Cell projection</keyword>
<reference evidence="8" key="1">
    <citation type="submission" date="2023-08" db="EMBL/GenBank/DDBJ databases">
        <authorList>
            <person name="Alioto T."/>
            <person name="Alioto T."/>
            <person name="Gomez Garrido J."/>
        </authorList>
    </citation>
    <scope>NUCLEOTIDE SEQUENCE</scope>
</reference>
<keyword evidence="4" id="KW-0677">Repeat</keyword>
<keyword evidence="9" id="KW-1185">Reference proteome</keyword>
<evidence type="ECO:0000313" key="8">
    <source>
        <dbReference type="EMBL" id="CAJ1065705.1"/>
    </source>
</evidence>